<reference evidence="6" key="1">
    <citation type="submission" date="2020-05" db="EMBL/GenBank/DDBJ databases">
        <authorList>
            <person name="Chiriac C."/>
            <person name="Salcher M."/>
            <person name="Ghai R."/>
            <person name="Kavagutti S V."/>
        </authorList>
    </citation>
    <scope>NUCLEOTIDE SEQUENCE</scope>
</reference>
<keyword evidence="2 5" id="KW-0812">Transmembrane</keyword>
<organism evidence="6">
    <name type="scientific">freshwater metagenome</name>
    <dbReference type="NCBI Taxonomy" id="449393"/>
    <lineage>
        <taxon>unclassified sequences</taxon>
        <taxon>metagenomes</taxon>
        <taxon>ecological metagenomes</taxon>
    </lineage>
</organism>
<dbReference type="Gene3D" id="1.10.357.140">
    <property type="entry name" value="UbiA prenyltransferase"/>
    <property type="match status" value="1"/>
</dbReference>
<keyword evidence="4 5" id="KW-0472">Membrane</keyword>
<evidence type="ECO:0000256" key="3">
    <source>
        <dbReference type="ARBA" id="ARBA00022989"/>
    </source>
</evidence>
<keyword evidence="3 5" id="KW-1133">Transmembrane helix</keyword>
<dbReference type="EMBL" id="CAFBNO010000011">
    <property type="protein sequence ID" value="CAB4951326.1"/>
    <property type="molecule type" value="Genomic_DNA"/>
</dbReference>
<dbReference type="Pfam" id="PF01040">
    <property type="entry name" value="UbiA"/>
    <property type="match status" value="1"/>
</dbReference>
<name>A0A6J7K6D3_9ZZZZ</name>
<sequence>MAKARNRALAFLRSSHPIPCLAVASFAALFAFVNSLSLGRSSLIFLAVLLQQISVGLSNDWLDAKRDKAAGRTDKPTVNGLVQVSQIRAGSLIAAGLAELVASLIGFGPAVVMLLMLIFGWAYNVGMKNNWSSAIPYALGFGSVPVFTSLAAPQPYWVPTWVVVVSALLGVSAHFANALPDMIADKLTGVNALPHILGQRISALVIAGTAMLATLLTVSQSPHLALAVAVAGVAITVGLVGFASVLSLRAKPPRVVFPLLILASLTNVILVVLGTKK</sequence>
<dbReference type="InterPro" id="IPR044878">
    <property type="entry name" value="UbiA_sf"/>
</dbReference>
<evidence type="ECO:0000256" key="1">
    <source>
        <dbReference type="ARBA" id="ARBA00004141"/>
    </source>
</evidence>
<feature type="transmembrane region" description="Helical" evidence="5">
    <location>
        <begin position="255"/>
        <end position="274"/>
    </location>
</feature>
<dbReference type="AlphaFoldDB" id="A0A6J7K6D3"/>
<comment type="subcellular location">
    <subcellularLocation>
        <location evidence="1">Membrane</location>
        <topology evidence="1">Multi-pass membrane protein</topology>
    </subcellularLocation>
</comment>
<dbReference type="InterPro" id="IPR000537">
    <property type="entry name" value="UbiA_prenyltransferase"/>
</dbReference>
<dbReference type="GO" id="GO:0016020">
    <property type="term" value="C:membrane"/>
    <property type="evidence" value="ECO:0007669"/>
    <property type="project" value="UniProtKB-SubCell"/>
</dbReference>
<feature type="transmembrane region" description="Helical" evidence="5">
    <location>
        <begin position="224"/>
        <end position="248"/>
    </location>
</feature>
<evidence type="ECO:0000313" key="6">
    <source>
        <dbReference type="EMBL" id="CAB4951326.1"/>
    </source>
</evidence>
<gene>
    <name evidence="6" type="ORF">UFOPK3837_00450</name>
</gene>
<evidence type="ECO:0000256" key="5">
    <source>
        <dbReference type="SAM" id="Phobius"/>
    </source>
</evidence>
<feature type="transmembrane region" description="Helical" evidence="5">
    <location>
        <begin position="158"/>
        <end position="180"/>
    </location>
</feature>
<feature type="transmembrane region" description="Helical" evidence="5">
    <location>
        <begin position="100"/>
        <end position="122"/>
    </location>
</feature>
<accession>A0A6J7K6D3</accession>
<protein>
    <submittedName>
        <fullName evidence="6">Unannotated protein</fullName>
    </submittedName>
</protein>
<proteinExistence type="predicted"/>
<evidence type="ECO:0000256" key="2">
    <source>
        <dbReference type="ARBA" id="ARBA00022692"/>
    </source>
</evidence>
<feature type="transmembrane region" description="Helical" evidence="5">
    <location>
        <begin position="201"/>
        <end position="218"/>
    </location>
</feature>
<evidence type="ECO:0000256" key="4">
    <source>
        <dbReference type="ARBA" id="ARBA00023136"/>
    </source>
</evidence>
<dbReference type="GO" id="GO:0016765">
    <property type="term" value="F:transferase activity, transferring alkyl or aryl (other than methyl) groups"/>
    <property type="evidence" value="ECO:0007669"/>
    <property type="project" value="InterPro"/>
</dbReference>
<feature type="transmembrane region" description="Helical" evidence="5">
    <location>
        <begin position="134"/>
        <end position="152"/>
    </location>
</feature>